<protein>
    <submittedName>
        <fullName evidence="1">Uncharacterized protein</fullName>
    </submittedName>
</protein>
<dbReference type="OrthoDB" id="252515at2"/>
<keyword evidence="2" id="KW-1185">Reference proteome</keyword>
<organism evidence="1 2">
    <name type="scientific">Stratiformator vulcanicus</name>
    <dbReference type="NCBI Taxonomy" id="2527980"/>
    <lineage>
        <taxon>Bacteria</taxon>
        <taxon>Pseudomonadati</taxon>
        <taxon>Planctomycetota</taxon>
        <taxon>Planctomycetia</taxon>
        <taxon>Planctomycetales</taxon>
        <taxon>Planctomycetaceae</taxon>
        <taxon>Stratiformator</taxon>
    </lineage>
</organism>
<evidence type="ECO:0000313" key="2">
    <source>
        <dbReference type="Proteomes" id="UP000317318"/>
    </source>
</evidence>
<gene>
    <name evidence="1" type="ORF">Pan189_29170</name>
</gene>
<accession>A0A517R3V7</accession>
<dbReference type="EMBL" id="CP036268">
    <property type="protein sequence ID" value="QDT38523.1"/>
    <property type="molecule type" value="Genomic_DNA"/>
</dbReference>
<sequence>MRPYHSALSLLTIGAAIAAFVAGCSALTPGLGIESDSEDVSGPRTVLRPLSELAGDLVRVEVIYLERPADDPLLGPALWDEIDQIGALEPGKREQLTQDGFRIGISSSRPPVALQKLLGELDEIGLDPAQRRFTGRKLVLRSGGTTEVETAPLGRPITVPATDQTPEKELVGATPVLQVTCRSLQEGWAELDFLPEIHFGGDKLRPVATEEGWRMGNGRKAHRFFEDRFTLTLNAGEMAIVTATNDPEQTAGGQFFLDETDNGPVRRLAVIRLVGVDAGETP</sequence>
<name>A0A517R3V7_9PLAN</name>
<dbReference type="AlphaFoldDB" id="A0A517R3V7"/>
<dbReference type="PROSITE" id="PS51257">
    <property type="entry name" value="PROKAR_LIPOPROTEIN"/>
    <property type="match status" value="1"/>
</dbReference>
<dbReference type="KEGG" id="svp:Pan189_29170"/>
<proteinExistence type="predicted"/>
<reference evidence="1 2" key="1">
    <citation type="submission" date="2019-02" db="EMBL/GenBank/DDBJ databases">
        <title>Deep-cultivation of Planctomycetes and their phenomic and genomic characterization uncovers novel biology.</title>
        <authorList>
            <person name="Wiegand S."/>
            <person name="Jogler M."/>
            <person name="Boedeker C."/>
            <person name="Pinto D."/>
            <person name="Vollmers J."/>
            <person name="Rivas-Marin E."/>
            <person name="Kohn T."/>
            <person name="Peeters S.H."/>
            <person name="Heuer A."/>
            <person name="Rast P."/>
            <person name="Oberbeckmann S."/>
            <person name="Bunk B."/>
            <person name="Jeske O."/>
            <person name="Meyerdierks A."/>
            <person name="Storesund J.E."/>
            <person name="Kallscheuer N."/>
            <person name="Luecker S."/>
            <person name="Lage O.M."/>
            <person name="Pohl T."/>
            <person name="Merkel B.J."/>
            <person name="Hornburger P."/>
            <person name="Mueller R.-W."/>
            <person name="Bruemmer F."/>
            <person name="Labrenz M."/>
            <person name="Spormann A.M."/>
            <person name="Op den Camp H."/>
            <person name="Overmann J."/>
            <person name="Amann R."/>
            <person name="Jetten M.S.M."/>
            <person name="Mascher T."/>
            <person name="Medema M.H."/>
            <person name="Devos D.P."/>
            <person name="Kaster A.-K."/>
            <person name="Ovreas L."/>
            <person name="Rohde M."/>
            <person name="Galperin M.Y."/>
            <person name="Jogler C."/>
        </authorList>
    </citation>
    <scope>NUCLEOTIDE SEQUENCE [LARGE SCALE GENOMIC DNA]</scope>
    <source>
        <strain evidence="1 2">Pan189</strain>
    </source>
</reference>
<evidence type="ECO:0000313" key="1">
    <source>
        <dbReference type="EMBL" id="QDT38523.1"/>
    </source>
</evidence>
<dbReference type="Proteomes" id="UP000317318">
    <property type="component" value="Chromosome"/>
</dbReference>